<accession>A0A699ZFT9</accession>
<dbReference type="PANTHER" id="PTHR18937">
    <property type="entry name" value="STRUCTURAL MAINTENANCE OF CHROMOSOMES SMC FAMILY MEMBER"/>
    <property type="match status" value="1"/>
</dbReference>
<dbReference type="GO" id="GO:0005524">
    <property type="term" value="F:ATP binding"/>
    <property type="evidence" value="ECO:0007669"/>
    <property type="project" value="UniProtKB-KW"/>
</dbReference>
<dbReference type="GO" id="GO:0007076">
    <property type="term" value="P:mitotic chromosome condensation"/>
    <property type="evidence" value="ECO:0007669"/>
    <property type="project" value="TreeGrafter"/>
</dbReference>
<sequence>MQPSLLSPHCPQGEVEQISMMKPKAEDKNDTGLLEYLEDIIGTDKYVAPIEEAAKRLEEMNDKRQTMIQRLKISEKEKEGLEGQKAEAEIFLSKQ</sequence>
<gene>
    <name evidence="5" type="ORF">HaLaN_17159</name>
</gene>
<keyword evidence="2" id="KW-0067">ATP-binding</keyword>
<evidence type="ECO:0000256" key="2">
    <source>
        <dbReference type="ARBA" id="ARBA00022840"/>
    </source>
</evidence>
<dbReference type="SUPFAM" id="SSF52540">
    <property type="entry name" value="P-loop containing nucleoside triphosphate hydrolases"/>
    <property type="match status" value="1"/>
</dbReference>
<evidence type="ECO:0000256" key="4">
    <source>
        <dbReference type="SAM" id="Coils"/>
    </source>
</evidence>
<evidence type="ECO:0000313" key="6">
    <source>
        <dbReference type="Proteomes" id="UP000485058"/>
    </source>
</evidence>
<dbReference type="AlphaFoldDB" id="A0A699ZFT9"/>
<dbReference type="Gene3D" id="3.40.50.300">
    <property type="entry name" value="P-loop containing nucleotide triphosphate hydrolases"/>
    <property type="match status" value="1"/>
</dbReference>
<feature type="coiled-coil region" evidence="4">
    <location>
        <begin position="50"/>
        <end position="84"/>
    </location>
</feature>
<evidence type="ECO:0000256" key="1">
    <source>
        <dbReference type="ARBA" id="ARBA00022741"/>
    </source>
</evidence>
<keyword evidence="1" id="KW-0547">Nucleotide-binding</keyword>
<keyword evidence="3" id="KW-0539">Nucleus</keyword>
<dbReference type="GO" id="GO:0000796">
    <property type="term" value="C:condensin complex"/>
    <property type="evidence" value="ECO:0007669"/>
    <property type="project" value="TreeGrafter"/>
</dbReference>
<dbReference type="EMBL" id="BLLF01001573">
    <property type="protein sequence ID" value="GFH20090.1"/>
    <property type="molecule type" value="Genomic_DNA"/>
</dbReference>
<feature type="non-terminal residue" evidence="5">
    <location>
        <position position="95"/>
    </location>
</feature>
<dbReference type="InterPro" id="IPR027417">
    <property type="entry name" value="P-loop_NTPase"/>
</dbReference>
<evidence type="ECO:0000256" key="3">
    <source>
        <dbReference type="ARBA" id="ARBA00023242"/>
    </source>
</evidence>
<evidence type="ECO:0000313" key="5">
    <source>
        <dbReference type="EMBL" id="GFH20090.1"/>
    </source>
</evidence>
<proteinExistence type="predicted"/>
<dbReference type="PANTHER" id="PTHR18937:SF172">
    <property type="entry name" value="STRUCTURAL MAINTENANCE OF CHROMOSOMES PROTEIN"/>
    <property type="match status" value="1"/>
</dbReference>
<reference evidence="5 6" key="1">
    <citation type="submission" date="2020-02" db="EMBL/GenBank/DDBJ databases">
        <title>Draft genome sequence of Haematococcus lacustris strain NIES-144.</title>
        <authorList>
            <person name="Morimoto D."/>
            <person name="Nakagawa S."/>
            <person name="Yoshida T."/>
            <person name="Sawayama S."/>
        </authorList>
    </citation>
    <scope>NUCLEOTIDE SEQUENCE [LARGE SCALE GENOMIC DNA]</scope>
    <source>
        <strain evidence="5 6">NIES-144</strain>
    </source>
</reference>
<name>A0A699ZFT9_HAELA</name>
<keyword evidence="4" id="KW-0175">Coiled coil</keyword>
<dbReference type="Proteomes" id="UP000485058">
    <property type="component" value="Unassembled WGS sequence"/>
</dbReference>
<comment type="caution">
    <text evidence="5">The sequence shown here is derived from an EMBL/GenBank/DDBJ whole genome shotgun (WGS) entry which is preliminary data.</text>
</comment>
<organism evidence="5 6">
    <name type="scientific">Haematococcus lacustris</name>
    <name type="common">Green alga</name>
    <name type="synonym">Haematococcus pluvialis</name>
    <dbReference type="NCBI Taxonomy" id="44745"/>
    <lineage>
        <taxon>Eukaryota</taxon>
        <taxon>Viridiplantae</taxon>
        <taxon>Chlorophyta</taxon>
        <taxon>core chlorophytes</taxon>
        <taxon>Chlorophyceae</taxon>
        <taxon>CS clade</taxon>
        <taxon>Chlamydomonadales</taxon>
        <taxon>Haematococcaceae</taxon>
        <taxon>Haematococcus</taxon>
    </lineage>
</organism>
<keyword evidence="6" id="KW-1185">Reference proteome</keyword>
<protein>
    <submittedName>
        <fullName evidence="5">Structural maintenance of chromosomes protein 4</fullName>
    </submittedName>
</protein>